<comment type="caution">
    <text evidence="1">The sequence shown here is derived from an EMBL/GenBank/DDBJ whole genome shotgun (WGS) entry which is preliminary data.</text>
</comment>
<gene>
    <name evidence="1" type="ORF">RU10_09355</name>
</gene>
<dbReference type="Proteomes" id="UP000032086">
    <property type="component" value="Unassembled WGS sequence"/>
</dbReference>
<accession>A0AAE2AX23</accession>
<proteinExistence type="predicted"/>
<evidence type="ECO:0000313" key="1">
    <source>
        <dbReference type="EMBL" id="KIP94539.1"/>
    </source>
</evidence>
<protein>
    <submittedName>
        <fullName evidence="1">Uncharacterized protein</fullName>
    </submittedName>
</protein>
<reference evidence="1 2" key="1">
    <citation type="submission" date="2014-12" db="EMBL/GenBank/DDBJ databases">
        <title>16Stimator: statistical estimation of ribosomal gene copy numbers from draft genome assemblies.</title>
        <authorList>
            <person name="Perisin M.A."/>
            <person name="Vetter M."/>
            <person name="Gilbert J.A."/>
            <person name="Bergelson J."/>
        </authorList>
    </citation>
    <scope>NUCLEOTIDE SEQUENCE [LARGE SCALE GENOMIC DNA]</scope>
    <source>
        <strain evidence="1 2">MEP34</strain>
    </source>
</reference>
<organism evidence="1 2">
    <name type="scientific">Pseudomonas fluorescens</name>
    <dbReference type="NCBI Taxonomy" id="294"/>
    <lineage>
        <taxon>Bacteria</taxon>
        <taxon>Pseudomonadati</taxon>
        <taxon>Pseudomonadota</taxon>
        <taxon>Gammaproteobacteria</taxon>
        <taxon>Pseudomonadales</taxon>
        <taxon>Pseudomonadaceae</taxon>
        <taxon>Pseudomonas</taxon>
    </lineage>
</organism>
<dbReference type="RefSeq" id="WP_042608009.1">
    <property type="nucleotide sequence ID" value="NZ_JXQY01000012.1"/>
</dbReference>
<dbReference type="EMBL" id="JXQY01000012">
    <property type="protein sequence ID" value="KIP94539.1"/>
    <property type="molecule type" value="Genomic_DNA"/>
</dbReference>
<name>A0AAE2AX23_PSEFL</name>
<dbReference type="AlphaFoldDB" id="A0AAE2AX23"/>
<sequence length="109" mass="11971">MDTEQPKFFVIHSLLPELGRFVFYVQATPSRIDEGKHFKEYDIVGYHDADTAAQYGKYKKLRMTALTNPPDGAVVSVGLAENETLAAGVGLGSSKLHHYTGANFNQPKG</sequence>
<evidence type="ECO:0000313" key="2">
    <source>
        <dbReference type="Proteomes" id="UP000032086"/>
    </source>
</evidence>